<feature type="compositionally biased region" description="Polar residues" evidence="1">
    <location>
        <begin position="15"/>
        <end position="31"/>
    </location>
</feature>
<name>A0ABQ9I477_9NEOP</name>
<feature type="region of interest" description="Disordered" evidence="1">
    <location>
        <begin position="1"/>
        <end position="31"/>
    </location>
</feature>
<organism evidence="2 3">
    <name type="scientific">Dryococelus australis</name>
    <dbReference type="NCBI Taxonomy" id="614101"/>
    <lineage>
        <taxon>Eukaryota</taxon>
        <taxon>Metazoa</taxon>
        <taxon>Ecdysozoa</taxon>
        <taxon>Arthropoda</taxon>
        <taxon>Hexapoda</taxon>
        <taxon>Insecta</taxon>
        <taxon>Pterygota</taxon>
        <taxon>Neoptera</taxon>
        <taxon>Polyneoptera</taxon>
        <taxon>Phasmatodea</taxon>
        <taxon>Verophasmatodea</taxon>
        <taxon>Anareolatae</taxon>
        <taxon>Phasmatidae</taxon>
        <taxon>Eurycanthinae</taxon>
        <taxon>Dryococelus</taxon>
    </lineage>
</organism>
<keyword evidence="3" id="KW-1185">Reference proteome</keyword>
<feature type="compositionally biased region" description="Polar residues" evidence="1">
    <location>
        <begin position="277"/>
        <end position="286"/>
    </location>
</feature>
<proteinExistence type="predicted"/>
<comment type="caution">
    <text evidence="2">The sequence shown here is derived from an EMBL/GenBank/DDBJ whole genome shotgun (WGS) entry which is preliminary data.</text>
</comment>
<feature type="compositionally biased region" description="Basic and acidic residues" evidence="1">
    <location>
        <begin position="1"/>
        <end position="13"/>
    </location>
</feature>
<gene>
    <name evidence="2" type="ORF">PR048_010579</name>
</gene>
<feature type="region of interest" description="Disordered" evidence="1">
    <location>
        <begin position="266"/>
        <end position="296"/>
    </location>
</feature>
<protein>
    <submittedName>
        <fullName evidence="2">Uncharacterized protein</fullName>
    </submittedName>
</protein>
<feature type="compositionally biased region" description="Basic and acidic residues" evidence="1">
    <location>
        <begin position="266"/>
        <end position="275"/>
    </location>
</feature>
<accession>A0ABQ9I477</accession>
<evidence type="ECO:0000313" key="2">
    <source>
        <dbReference type="EMBL" id="KAJ8891070.1"/>
    </source>
</evidence>
<dbReference type="Proteomes" id="UP001159363">
    <property type="component" value="Chromosome 3"/>
</dbReference>
<dbReference type="EMBL" id="JARBHB010000003">
    <property type="protein sequence ID" value="KAJ8891070.1"/>
    <property type="molecule type" value="Genomic_DNA"/>
</dbReference>
<evidence type="ECO:0000313" key="3">
    <source>
        <dbReference type="Proteomes" id="UP001159363"/>
    </source>
</evidence>
<evidence type="ECO:0000256" key="1">
    <source>
        <dbReference type="SAM" id="MobiDB-lite"/>
    </source>
</evidence>
<sequence length="296" mass="32667">MKRGWGEIPEKTRRPTASSGTIPTCENQGSSPVSHWWEASSLTAQPPPSLALNGKFKSLRLNYFAVEWAPKHGITGHVCSTKVATRFRELEPSPRPSCENVMWGPDSGLLKAQCVGSVQPAVFIQYINNAAPGRLGHYCARPIGGAGLFRGWRGGEGSFSFGSEESNDWRVTTYMCACSQQFIDVTKSTHDVGQLGSHLPLRRTRFDSRRFRPRTFAPENRDGDAAVRRVFLEIPRFSRPCIPALLHTHVASSSSDLKTPEYWAAPEREIPEKTLRPTASSGTIPTCENPVTRAGD</sequence>
<reference evidence="2 3" key="1">
    <citation type="submission" date="2023-02" db="EMBL/GenBank/DDBJ databases">
        <title>LHISI_Scaffold_Assembly.</title>
        <authorList>
            <person name="Stuart O.P."/>
            <person name="Cleave R."/>
            <person name="Magrath M.J.L."/>
            <person name="Mikheyev A.S."/>
        </authorList>
    </citation>
    <scope>NUCLEOTIDE SEQUENCE [LARGE SCALE GENOMIC DNA]</scope>
    <source>
        <strain evidence="2">Daus_M_001</strain>
        <tissue evidence="2">Leg muscle</tissue>
    </source>
</reference>